<keyword evidence="4" id="KW-1185">Reference proteome</keyword>
<dbReference type="EMBL" id="JAPFFF010000042">
    <property type="protein sequence ID" value="KAK8841230.1"/>
    <property type="molecule type" value="Genomic_DNA"/>
</dbReference>
<reference evidence="3 4" key="1">
    <citation type="submission" date="2024-04" db="EMBL/GenBank/DDBJ databases">
        <title>Tritrichomonas musculus Genome.</title>
        <authorList>
            <person name="Alves-Ferreira E."/>
            <person name="Grigg M."/>
            <person name="Lorenzi H."/>
            <person name="Galac M."/>
        </authorList>
    </citation>
    <scope>NUCLEOTIDE SEQUENCE [LARGE SCALE GENOMIC DNA]</scope>
    <source>
        <strain evidence="3 4">EAF2021</strain>
    </source>
</reference>
<gene>
    <name evidence="3" type="ORF">M9Y10_027431</name>
</gene>
<organism evidence="3 4">
    <name type="scientific">Tritrichomonas musculus</name>
    <dbReference type="NCBI Taxonomy" id="1915356"/>
    <lineage>
        <taxon>Eukaryota</taxon>
        <taxon>Metamonada</taxon>
        <taxon>Parabasalia</taxon>
        <taxon>Tritrichomonadida</taxon>
        <taxon>Tritrichomonadidae</taxon>
        <taxon>Tritrichomonas</taxon>
    </lineage>
</organism>
<comment type="caution">
    <text evidence="3">The sequence shown here is derived from an EMBL/GenBank/DDBJ whole genome shotgun (WGS) entry which is preliminary data.</text>
</comment>
<dbReference type="Proteomes" id="UP001470230">
    <property type="component" value="Unassembled WGS sequence"/>
</dbReference>
<evidence type="ECO:0000256" key="1">
    <source>
        <dbReference type="SAM" id="Coils"/>
    </source>
</evidence>
<feature type="region of interest" description="Disordered" evidence="2">
    <location>
        <begin position="653"/>
        <end position="705"/>
    </location>
</feature>
<proteinExistence type="predicted"/>
<evidence type="ECO:0000256" key="2">
    <source>
        <dbReference type="SAM" id="MobiDB-lite"/>
    </source>
</evidence>
<accession>A0ABR2H4Z9</accession>
<evidence type="ECO:0000313" key="3">
    <source>
        <dbReference type="EMBL" id="KAK8841230.1"/>
    </source>
</evidence>
<keyword evidence="1" id="KW-0175">Coiled coil</keyword>
<evidence type="ECO:0000313" key="4">
    <source>
        <dbReference type="Proteomes" id="UP001470230"/>
    </source>
</evidence>
<feature type="coiled-coil region" evidence="1">
    <location>
        <begin position="418"/>
        <end position="478"/>
    </location>
</feature>
<sequence length="705" mass="81660">MFIGEHPYQSALRYSGQKQQNTQNELNQPFFENHLSQNIMDINRNYIFQNSSFSSLNNSLNRTNNSLSSNLSQFSFSSFNEQFHNKLSYIESRNKENTDNISNIENASQTISNEIITTNQSIQQLRTQIEKFSSFQINSILQPSSDQNKSNKSSIESLSSTFRSSNIHPINSSINELSTSFLIFNDKFDSISNNLNKNEFPSLKRDTNKISAIYKTNSTKTDKLETLIDSKIINDCVQKEQLFESVNINASQNFELFQNTENLEIQSITKELSEGIKLLSNDRNKLIILHSKQIESIQNKVKNSLLKYDSILKEMKRDNLSSINELKESIKNLLNASQDDCSEMLLQLNNQCDSLVSESENNFNVLHSEIAGTMNCIRENNENEISSMLTVIETESKIQKKNFLLFNDSIDNFLNTFNDEIQLNFKKCQKKFKKIEKDGFRYFDSNFEDKIKPGFQPLKDLESRLDFFEKRIVDCENSLSNIVSEMKITVDQTNDKIKEIFQLVEDSQIIEKDQINLIDAELRKIEIKNNQLLNESRLSSNEYVKKIQKKTIEIFEKKTFEFEKKFNIISSYLHSVNLLDSKTETSYEAKVDSKPKITSVMNSNDIDNDFSLTDENNFPTNNEYDNQSEDETYSTLTLLENTQHNLIQKIKNDQEATQNQDAKNDQQKNQKSSEPWELSSDSEADDEATEEFTFNNKTLNNEKKS</sequence>
<feature type="compositionally biased region" description="Acidic residues" evidence="2">
    <location>
        <begin position="680"/>
        <end position="690"/>
    </location>
</feature>
<name>A0ABR2H4Z9_9EUKA</name>
<protein>
    <submittedName>
        <fullName evidence="3">Uncharacterized protein</fullName>
    </submittedName>
</protein>